<dbReference type="OrthoDB" id="2270427at2"/>
<feature type="domain" description="Transcriptional repressor PaaX-like C-terminal" evidence="2">
    <location>
        <begin position="196"/>
        <end position="287"/>
    </location>
</feature>
<dbReference type="PIRSF" id="PIRSF020623">
    <property type="entry name" value="PaaX"/>
    <property type="match status" value="1"/>
</dbReference>
<name>A0A261UIQ2_9BORD</name>
<dbReference type="Pfam" id="PF07848">
    <property type="entry name" value="PaaX"/>
    <property type="match status" value="1"/>
</dbReference>
<evidence type="ECO:0000259" key="1">
    <source>
        <dbReference type="Pfam" id="PF07848"/>
    </source>
</evidence>
<keyword evidence="5" id="KW-1185">Reference proteome</keyword>
<evidence type="ECO:0000259" key="3">
    <source>
        <dbReference type="Pfam" id="PF20803"/>
    </source>
</evidence>
<dbReference type="RefSeq" id="WP_094842908.1">
    <property type="nucleotide sequence ID" value="NZ_NEVS01000004.1"/>
</dbReference>
<dbReference type="InterPro" id="IPR048846">
    <property type="entry name" value="PaaX-like_central"/>
</dbReference>
<dbReference type="Pfam" id="PF08223">
    <property type="entry name" value="PaaX_C"/>
    <property type="match status" value="1"/>
</dbReference>
<dbReference type="Gene3D" id="3.30.70.2650">
    <property type="match status" value="1"/>
</dbReference>
<comment type="caution">
    <text evidence="4">The sequence shown here is derived from an EMBL/GenBank/DDBJ whole genome shotgun (WGS) entry which is preliminary data.</text>
</comment>
<organism evidence="4 5">
    <name type="scientific">Bordetella genomosp. 11</name>
    <dbReference type="NCBI Taxonomy" id="1416808"/>
    <lineage>
        <taxon>Bacteria</taxon>
        <taxon>Pseudomonadati</taxon>
        <taxon>Pseudomonadota</taxon>
        <taxon>Betaproteobacteria</taxon>
        <taxon>Burkholderiales</taxon>
        <taxon>Alcaligenaceae</taxon>
        <taxon>Bordetella</taxon>
    </lineage>
</organism>
<dbReference type="GO" id="GO:0006351">
    <property type="term" value="P:DNA-templated transcription"/>
    <property type="evidence" value="ECO:0007669"/>
    <property type="project" value="InterPro"/>
</dbReference>
<dbReference type="AlphaFoldDB" id="A0A261UIQ2"/>
<dbReference type="Proteomes" id="UP000215767">
    <property type="component" value="Unassembled WGS sequence"/>
</dbReference>
<protein>
    <submittedName>
        <fullName evidence="4">Phenylacetic acid degradation operon negative regulatory protein PaaX</fullName>
    </submittedName>
</protein>
<dbReference type="Pfam" id="PF20803">
    <property type="entry name" value="PaaX_M"/>
    <property type="match status" value="1"/>
</dbReference>
<dbReference type="Gene3D" id="1.20.58.1460">
    <property type="match status" value="1"/>
</dbReference>
<dbReference type="InterPro" id="IPR012906">
    <property type="entry name" value="PaaX-like_N"/>
</dbReference>
<evidence type="ECO:0000313" key="4">
    <source>
        <dbReference type="EMBL" id="OZI61505.1"/>
    </source>
</evidence>
<feature type="domain" description="Transcriptional repressor PaaX-like central Cas2-like" evidence="3">
    <location>
        <begin position="108"/>
        <end position="178"/>
    </location>
</feature>
<evidence type="ECO:0000313" key="5">
    <source>
        <dbReference type="Proteomes" id="UP000215767"/>
    </source>
</evidence>
<gene>
    <name evidence="4" type="ORF">CAL28_19650</name>
</gene>
<dbReference type="PANTHER" id="PTHR30319:SF1">
    <property type="entry name" value="TRANSCRIPTIONAL REPRESSOR PAAX"/>
    <property type="match status" value="1"/>
</dbReference>
<dbReference type="InterPro" id="IPR036388">
    <property type="entry name" value="WH-like_DNA-bd_sf"/>
</dbReference>
<accession>A0A261UIQ2</accession>
<dbReference type="NCBIfam" id="TIGR02277">
    <property type="entry name" value="PaaX_trns_reg"/>
    <property type="match status" value="1"/>
</dbReference>
<evidence type="ECO:0000259" key="2">
    <source>
        <dbReference type="Pfam" id="PF08223"/>
    </source>
</evidence>
<dbReference type="Gene3D" id="1.10.10.10">
    <property type="entry name" value="Winged helix-like DNA-binding domain superfamily/Winged helix DNA-binding domain"/>
    <property type="match status" value="1"/>
</dbReference>
<dbReference type="InterPro" id="IPR011965">
    <property type="entry name" value="PaaX_trns_reg"/>
</dbReference>
<proteinExistence type="predicted"/>
<dbReference type="EMBL" id="NEVS01000004">
    <property type="protein sequence ID" value="OZI61505.1"/>
    <property type="molecule type" value="Genomic_DNA"/>
</dbReference>
<sequence length="311" mass="33891">MAPAASALERLTARLIAADPPRAKSLCVSLLGDAMEPHGGAIWLGDLIALLQPLGINERLLRTSVFRLVAEGWLHAERHGRRSLYRLSAQGARHTSHAAQRIYQASEPAWNGEWTLVVIPRTNNGLAERAELRRALEWEGYGMVAPGVFAHPRGQPDAAGGILESLGIADKAVVLAGRDLPGVGALPLAALASQCWNLGELADQYREFIHQFTPLEKTLNGQDRVAPPAAAAFAARMLLLHRWRRIVLHDPRLPADMLAPDWPGHPARALCRSLYWGLFDASEAHLQTIAGHGDGHFRPLAADALRRFGGR</sequence>
<reference evidence="5" key="1">
    <citation type="submission" date="2017-05" db="EMBL/GenBank/DDBJ databases">
        <title>Complete and WGS of Bordetella genogroups.</title>
        <authorList>
            <person name="Spilker T."/>
            <person name="Lipuma J."/>
        </authorList>
    </citation>
    <scope>NUCLEOTIDE SEQUENCE [LARGE SCALE GENOMIC DNA]</scope>
    <source>
        <strain evidence="5">AU8856</strain>
    </source>
</reference>
<dbReference type="PANTHER" id="PTHR30319">
    <property type="entry name" value="PHENYLACETIC ACID REGULATOR-RELATED TRANSCRIPTIONAL REPRESSOR"/>
    <property type="match status" value="1"/>
</dbReference>
<dbReference type="InterPro" id="IPR013225">
    <property type="entry name" value="PaaX_C"/>
</dbReference>
<feature type="domain" description="Transcriptional repressor PaaX-like N-terminal" evidence="1">
    <location>
        <begin position="22"/>
        <end position="91"/>
    </location>
</feature>